<dbReference type="AlphaFoldDB" id="A0A538TPF1"/>
<dbReference type="GO" id="GO:0043041">
    <property type="term" value="P:amino acid activation for nonribosomal peptide biosynthetic process"/>
    <property type="evidence" value="ECO:0007669"/>
    <property type="project" value="TreeGrafter"/>
</dbReference>
<dbReference type="CDD" id="cd19531">
    <property type="entry name" value="LCL_NRPS-like"/>
    <property type="match status" value="1"/>
</dbReference>
<evidence type="ECO:0000313" key="2">
    <source>
        <dbReference type="EMBL" id="TMQ65455.1"/>
    </source>
</evidence>
<dbReference type="GO" id="GO:0009366">
    <property type="term" value="C:enterobactin synthetase complex"/>
    <property type="evidence" value="ECO:0007669"/>
    <property type="project" value="TreeGrafter"/>
</dbReference>
<dbReference type="EMBL" id="VBOY01000071">
    <property type="protein sequence ID" value="TMQ65455.1"/>
    <property type="molecule type" value="Genomic_DNA"/>
</dbReference>
<dbReference type="Gene3D" id="3.30.559.30">
    <property type="entry name" value="Nonribosomal peptide synthetase, condensation domain"/>
    <property type="match status" value="1"/>
</dbReference>
<sequence>MARAPDARRRKLSYAQSRLWFLDRLEPGNAAYNVATALRLSGDLDGPALGRALSELERRHEALRARFVPGPDGPEQLFDPPRPRVLETEDLTGGAEPWREARRRVAEEAGVPFDLERGPLWRARLLRAGGSENILSIVLHHAVTDGWSMDLIVRELATLYAAFTEGRESPLADLPIQYADWAAWQRAWLEGGELDRQLAYWRRELDGVEPLEIPTDRPRPSRRGLRGASFGFAIEPEDAAALTRLARSEGATLFHLLLACFQALLARHAGVEEVVVGTPVANRSLEEAEPLVGCFANTLPVRTQVEPGMTLRALVQRVRDKTLDACAHQDVPFESIVEALDLRRDLSRNPLFDALFVLQHAGAPVAAVGGLRVEPLPADTGATPFDLTLAMAESGQGIFGSLLYDADLFDAATAQRFVGHFGELARALARNPDTPLGEVELG</sequence>
<dbReference type="InterPro" id="IPR001242">
    <property type="entry name" value="Condensation_dom"/>
</dbReference>
<dbReference type="GO" id="GO:0047527">
    <property type="term" value="F:2,3-dihydroxybenzoate-serine ligase activity"/>
    <property type="evidence" value="ECO:0007669"/>
    <property type="project" value="TreeGrafter"/>
</dbReference>
<dbReference type="GO" id="GO:0031177">
    <property type="term" value="F:phosphopantetheine binding"/>
    <property type="evidence" value="ECO:0007669"/>
    <property type="project" value="TreeGrafter"/>
</dbReference>
<comment type="caution">
    <text evidence="2">The sequence shown here is derived from an EMBL/GenBank/DDBJ whole genome shotgun (WGS) entry which is preliminary data.</text>
</comment>
<dbReference type="PANTHER" id="PTHR45527:SF1">
    <property type="entry name" value="FATTY ACID SYNTHASE"/>
    <property type="match status" value="1"/>
</dbReference>
<accession>A0A538TPF1</accession>
<proteinExistence type="predicted"/>
<evidence type="ECO:0000259" key="1">
    <source>
        <dbReference type="Pfam" id="PF00668"/>
    </source>
</evidence>
<name>A0A538TPF1_UNCEI</name>
<gene>
    <name evidence="2" type="ORF">E6K78_07725</name>
</gene>
<dbReference type="Pfam" id="PF00668">
    <property type="entry name" value="Condensation"/>
    <property type="match status" value="1"/>
</dbReference>
<feature type="non-terminal residue" evidence="2">
    <location>
        <position position="442"/>
    </location>
</feature>
<reference evidence="2 3" key="1">
    <citation type="journal article" date="2019" name="Nat. Microbiol.">
        <title>Mediterranean grassland soil C-N compound turnover is dependent on rainfall and depth, and is mediated by genomically divergent microorganisms.</title>
        <authorList>
            <person name="Diamond S."/>
            <person name="Andeer P.F."/>
            <person name="Li Z."/>
            <person name="Crits-Christoph A."/>
            <person name="Burstein D."/>
            <person name="Anantharaman K."/>
            <person name="Lane K.R."/>
            <person name="Thomas B.C."/>
            <person name="Pan C."/>
            <person name="Northen T.R."/>
            <person name="Banfield J.F."/>
        </authorList>
    </citation>
    <scope>NUCLEOTIDE SEQUENCE [LARGE SCALE GENOMIC DNA]</scope>
    <source>
        <strain evidence="2">WS_8</strain>
    </source>
</reference>
<dbReference type="SUPFAM" id="SSF52777">
    <property type="entry name" value="CoA-dependent acyltransferases"/>
    <property type="match status" value="2"/>
</dbReference>
<dbReference type="PANTHER" id="PTHR45527">
    <property type="entry name" value="NONRIBOSOMAL PEPTIDE SYNTHETASE"/>
    <property type="match status" value="1"/>
</dbReference>
<protein>
    <submittedName>
        <fullName evidence="2">Non-ribosomal peptide synthetase</fullName>
    </submittedName>
</protein>
<dbReference type="Gene3D" id="3.30.559.10">
    <property type="entry name" value="Chloramphenicol acetyltransferase-like domain"/>
    <property type="match status" value="1"/>
</dbReference>
<organism evidence="2 3">
    <name type="scientific">Eiseniibacteriota bacterium</name>
    <dbReference type="NCBI Taxonomy" id="2212470"/>
    <lineage>
        <taxon>Bacteria</taxon>
        <taxon>Candidatus Eiseniibacteriota</taxon>
    </lineage>
</organism>
<dbReference type="GO" id="GO:0009239">
    <property type="term" value="P:enterobactin biosynthetic process"/>
    <property type="evidence" value="ECO:0007669"/>
    <property type="project" value="TreeGrafter"/>
</dbReference>
<dbReference type="GO" id="GO:0005829">
    <property type="term" value="C:cytosol"/>
    <property type="evidence" value="ECO:0007669"/>
    <property type="project" value="TreeGrafter"/>
</dbReference>
<feature type="domain" description="Condensation" evidence="1">
    <location>
        <begin position="11"/>
        <end position="441"/>
    </location>
</feature>
<dbReference type="Proteomes" id="UP000316609">
    <property type="component" value="Unassembled WGS sequence"/>
</dbReference>
<evidence type="ECO:0000313" key="3">
    <source>
        <dbReference type="Proteomes" id="UP000316609"/>
    </source>
</evidence>
<dbReference type="InterPro" id="IPR023213">
    <property type="entry name" value="CAT-like_dom_sf"/>
</dbReference>